<dbReference type="Proteomes" id="UP000595897">
    <property type="component" value="Chromosome"/>
</dbReference>
<dbReference type="PROSITE" id="PS51186">
    <property type="entry name" value="GNAT"/>
    <property type="match status" value="1"/>
</dbReference>
<sequence>MELVISNAIDFLGEHKDYLLKRESVSQLILFNAMAKAKEENQDSYLFGKIVNGDDALIVFCNILPYKLLIYSEEKEVKEDAMELLARYILEHNIEINGVNSNSIYTTAFIEQYRKLTNVEFKQILAMDIMELRELSSVDLTKGHSRLANAKDRDLMAQWESEFAFEALGEVIDPNRILEKVERQIEHQVFYLFENEENEIVSMAAPARKLIHGTCINYVYTPKKYRGRNYAMTNMYHLCNQLLKDGNQFVTLFVDKTNPISNRVYKKIGFQIIEDCYDYSIIK</sequence>
<accession>A0A7R7EKQ9</accession>
<dbReference type="InterPro" id="IPR016181">
    <property type="entry name" value="Acyl_CoA_acyltransferase"/>
</dbReference>
<evidence type="ECO:0000313" key="2">
    <source>
        <dbReference type="EMBL" id="BCN30671.1"/>
    </source>
</evidence>
<organism evidence="2 3">
    <name type="scientific">Anaeromicropila herbilytica</name>
    <dbReference type="NCBI Taxonomy" id="2785025"/>
    <lineage>
        <taxon>Bacteria</taxon>
        <taxon>Bacillati</taxon>
        <taxon>Bacillota</taxon>
        <taxon>Clostridia</taxon>
        <taxon>Lachnospirales</taxon>
        <taxon>Lachnospiraceae</taxon>
        <taxon>Anaeromicropila</taxon>
    </lineage>
</organism>
<dbReference type="EMBL" id="AP024169">
    <property type="protein sequence ID" value="BCN30671.1"/>
    <property type="molecule type" value="Genomic_DNA"/>
</dbReference>
<reference evidence="2 3" key="1">
    <citation type="submission" date="2020-11" db="EMBL/GenBank/DDBJ databases">
        <title>Draft genome sequencing of a Lachnospiraceae strain isolated from anoxic soil subjected to BSD treatment.</title>
        <authorList>
            <person name="Uek A."/>
            <person name="Tonouchi A."/>
        </authorList>
    </citation>
    <scope>NUCLEOTIDE SEQUENCE [LARGE SCALE GENOMIC DNA]</scope>
    <source>
        <strain evidence="2 3">TB5</strain>
    </source>
</reference>
<keyword evidence="3" id="KW-1185">Reference proteome</keyword>
<name>A0A7R7EKQ9_9FIRM</name>
<dbReference type="RefSeq" id="WP_271715873.1">
    <property type="nucleotide sequence ID" value="NZ_AP024169.1"/>
</dbReference>
<feature type="domain" description="N-acetyltransferase" evidence="1">
    <location>
        <begin position="130"/>
        <end position="283"/>
    </location>
</feature>
<proteinExistence type="predicted"/>
<evidence type="ECO:0000259" key="1">
    <source>
        <dbReference type="PROSITE" id="PS51186"/>
    </source>
</evidence>
<evidence type="ECO:0000313" key="3">
    <source>
        <dbReference type="Proteomes" id="UP000595897"/>
    </source>
</evidence>
<dbReference type="GO" id="GO:0016747">
    <property type="term" value="F:acyltransferase activity, transferring groups other than amino-acyl groups"/>
    <property type="evidence" value="ECO:0007669"/>
    <property type="project" value="InterPro"/>
</dbReference>
<dbReference type="KEGG" id="ahb:bsdtb5_19660"/>
<dbReference type="Pfam" id="PF00583">
    <property type="entry name" value="Acetyltransf_1"/>
    <property type="match status" value="1"/>
</dbReference>
<dbReference type="SUPFAM" id="SSF55729">
    <property type="entry name" value="Acyl-CoA N-acyltransferases (Nat)"/>
    <property type="match status" value="1"/>
</dbReference>
<dbReference type="InterPro" id="IPR000182">
    <property type="entry name" value="GNAT_dom"/>
</dbReference>
<gene>
    <name evidence="2" type="ORF">bsdtb5_19660</name>
</gene>
<dbReference type="AlphaFoldDB" id="A0A7R7EKQ9"/>
<dbReference type="Gene3D" id="3.40.630.30">
    <property type="match status" value="1"/>
</dbReference>
<protein>
    <recommendedName>
        <fullName evidence="1">N-acetyltransferase domain-containing protein</fullName>
    </recommendedName>
</protein>